<accession>A0ABP0YI32</accession>
<feature type="domain" description="UspA" evidence="1">
    <location>
        <begin position="75"/>
        <end position="219"/>
    </location>
</feature>
<proteinExistence type="predicted"/>
<dbReference type="Gene3D" id="3.40.50.620">
    <property type="entry name" value="HUPs"/>
    <property type="match status" value="1"/>
</dbReference>
<dbReference type="CDD" id="cd23659">
    <property type="entry name" value="USP_At3g01520-like"/>
    <property type="match status" value="1"/>
</dbReference>
<sequence>MECPPRTLFFESNLPSHSQIAFTSFSSLQWDNSFLSLFNPKLLLLVSPSVHGVFDLRIRDFLNFRVCSTMAEEVMVIGVDESEHSFYALNWTLQHFFGPNDTPYKLVIVNAKPPPSSLLGIAGPAAVDVLPLLDADLKKIANRTVQKAKDICIEHKVQSVQTEVVEGDARNVMCDSVEKFHASILVVGSHNYGVVRRMGLGSVSDFCAHHAHCSVMIVKRPPKPMT</sequence>
<evidence type="ECO:0000259" key="1">
    <source>
        <dbReference type="Pfam" id="PF00582"/>
    </source>
</evidence>
<protein>
    <recommendedName>
        <fullName evidence="1">UspA domain-containing protein</fullName>
    </recommendedName>
</protein>
<organism evidence="2 3">
    <name type="scientific">Citrullus colocynthis</name>
    <name type="common">colocynth</name>
    <dbReference type="NCBI Taxonomy" id="252529"/>
    <lineage>
        <taxon>Eukaryota</taxon>
        <taxon>Viridiplantae</taxon>
        <taxon>Streptophyta</taxon>
        <taxon>Embryophyta</taxon>
        <taxon>Tracheophyta</taxon>
        <taxon>Spermatophyta</taxon>
        <taxon>Magnoliopsida</taxon>
        <taxon>eudicotyledons</taxon>
        <taxon>Gunneridae</taxon>
        <taxon>Pentapetalae</taxon>
        <taxon>rosids</taxon>
        <taxon>fabids</taxon>
        <taxon>Cucurbitales</taxon>
        <taxon>Cucurbitaceae</taxon>
        <taxon>Benincaseae</taxon>
        <taxon>Citrullus</taxon>
    </lineage>
</organism>
<gene>
    <name evidence="2" type="ORF">CITCOLO1_LOCUS10484</name>
</gene>
<dbReference type="InterPro" id="IPR006016">
    <property type="entry name" value="UspA"/>
</dbReference>
<dbReference type="PANTHER" id="PTHR46553">
    <property type="entry name" value="ADENINE NUCLEOTIDE ALPHA HYDROLASES-LIKE SUPERFAMILY PROTEIN"/>
    <property type="match status" value="1"/>
</dbReference>
<name>A0ABP0YI32_9ROSI</name>
<reference evidence="2 3" key="1">
    <citation type="submission" date="2024-03" db="EMBL/GenBank/DDBJ databases">
        <authorList>
            <person name="Gkanogiannis A."/>
            <person name="Becerra Lopez-Lavalle L."/>
        </authorList>
    </citation>
    <scope>NUCLEOTIDE SEQUENCE [LARGE SCALE GENOMIC DNA]</scope>
</reference>
<dbReference type="Pfam" id="PF00582">
    <property type="entry name" value="Usp"/>
    <property type="match status" value="1"/>
</dbReference>
<dbReference type="InterPro" id="IPR014729">
    <property type="entry name" value="Rossmann-like_a/b/a_fold"/>
</dbReference>
<dbReference type="EMBL" id="OZ021737">
    <property type="protein sequence ID" value="CAK9318515.1"/>
    <property type="molecule type" value="Genomic_DNA"/>
</dbReference>
<dbReference type="PANTHER" id="PTHR46553:SF3">
    <property type="entry name" value="ADENINE NUCLEOTIDE ALPHA HYDROLASES-LIKE SUPERFAMILY PROTEIN"/>
    <property type="match status" value="1"/>
</dbReference>
<keyword evidence="3" id="KW-1185">Reference proteome</keyword>
<evidence type="ECO:0000313" key="3">
    <source>
        <dbReference type="Proteomes" id="UP001642487"/>
    </source>
</evidence>
<dbReference type="SUPFAM" id="SSF52402">
    <property type="entry name" value="Adenine nucleotide alpha hydrolases-like"/>
    <property type="match status" value="1"/>
</dbReference>
<evidence type="ECO:0000313" key="2">
    <source>
        <dbReference type="EMBL" id="CAK9318515.1"/>
    </source>
</evidence>
<dbReference type="InterPro" id="IPR006015">
    <property type="entry name" value="Universal_stress_UspA"/>
</dbReference>
<dbReference type="Proteomes" id="UP001642487">
    <property type="component" value="Chromosome 3"/>
</dbReference>
<dbReference type="PRINTS" id="PR01438">
    <property type="entry name" value="UNVRSLSTRESS"/>
</dbReference>